<organism evidence="2 3">
    <name type="scientific">Clostridium acidisoli DSM 12555</name>
    <dbReference type="NCBI Taxonomy" id="1121291"/>
    <lineage>
        <taxon>Bacteria</taxon>
        <taxon>Bacillati</taxon>
        <taxon>Bacillota</taxon>
        <taxon>Clostridia</taxon>
        <taxon>Eubacteriales</taxon>
        <taxon>Clostridiaceae</taxon>
        <taxon>Clostridium</taxon>
    </lineage>
</organism>
<dbReference type="Proteomes" id="UP000192468">
    <property type="component" value="Unassembled WGS sequence"/>
</dbReference>
<name>A0A1W1XKW1_9CLOT</name>
<reference evidence="2 3" key="1">
    <citation type="submission" date="2017-04" db="EMBL/GenBank/DDBJ databases">
        <authorList>
            <person name="Afonso C.L."/>
            <person name="Miller P.J."/>
            <person name="Scott M.A."/>
            <person name="Spackman E."/>
            <person name="Goraichik I."/>
            <person name="Dimitrov K.M."/>
            <person name="Suarez D.L."/>
            <person name="Swayne D.E."/>
        </authorList>
    </citation>
    <scope>NUCLEOTIDE SEQUENCE [LARGE SCALE GENOMIC DNA]</scope>
    <source>
        <strain evidence="2 3">DSM 12555</strain>
    </source>
</reference>
<feature type="transmembrane region" description="Helical" evidence="1">
    <location>
        <begin position="6"/>
        <end position="26"/>
    </location>
</feature>
<proteinExistence type="predicted"/>
<evidence type="ECO:0000256" key="1">
    <source>
        <dbReference type="SAM" id="Phobius"/>
    </source>
</evidence>
<accession>A0A1W1XKW1</accession>
<keyword evidence="3" id="KW-1185">Reference proteome</keyword>
<protein>
    <submittedName>
        <fullName evidence="2">Uncharacterized protein</fullName>
    </submittedName>
</protein>
<dbReference type="EMBL" id="FWXH01000007">
    <property type="protein sequence ID" value="SMC24596.1"/>
    <property type="molecule type" value="Genomic_DNA"/>
</dbReference>
<dbReference type="RefSeq" id="WP_084116059.1">
    <property type="nucleotide sequence ID" value="NZ_FWXH01000007.1"/>
</dbReference>
<dbReference type="OrthoDB" id="2940338at2"/>
<sequence length="67" mass="7515">MSIRIILVIIASIYGALNIIVGRVGVNKKEIKTLSAICNGYKMYGKINIQHHIVRAVFSIFIILLFI</sequence>
<keyword evidence="1" id="KW-1133">Transmembrane helix</keyword>
<feature type="transmembrane region" description="Helical" evidence="1">
    <location>
        <begin position="47"/>
        <end position="66"/>
    </location>
</feature>
<keyword evidence="1" id="KW-0812">Transmembrane</keyword>
<keyword evidence="1" id="KW-0472">Membrane</keyword>
<gene>
    <name evidence="2" type="ORF">SAMN02745134_02225</name>
</gene>
<evidence type="ECO:0000313" key="3">
    <source>
        <dbReference type="Proteomes" id="UP000192468"/>
    </source>
</evidence>
<evidence type="ECO:0000313" key="2">
    <source>
        <dbReference type="EMBL" id="SMC24596.1"/>
    </source>
</evidence>
<dbReference type="STRING" id="1121291.SAMN02745134_02225"/>
<dbReference type="AlphaFoldDB" id="A0A1W1XKW1"/>